<dbReference type="GO" id="GO:0003700">
    <property type="term" value="F:DNA-binding transcription factor activity"/>
    <property type="evidence" value="ECO:0007669"/>
    <property type="project" value="TreeGrafter"/>
</dbReference>
<protein>
    <submittedName>
        <fullName evidence="4">Transcriptional regulator, TetR family</fullName>
    </submittedName>
</protein>
<dbReference type="EMBL" id="FTMS01000007">
    <property type="protein sequence ID" value="SIQ35371.1"/>
    <property type="molecule type" value="Genomic_DNA"/>
</dbReference>
<evidence type="ECO:0000313" key="5">
    <source>
        <dbReference type="Proteomes" id="UP000186400"/>
    </source>
</evidence>
<dbReference type="InterPro" id="IPR009057">
    <property type="entry name" value="Homeodomain-like_sf"/>
</dbReference>
<dbReference type="PRINTS" id="PR00455">
    <property type="entry name" value="HTHTETR"/>
</dbReference>
<dbReference type="RefSeq" id="WP_076488543.1">
    <property type="nucleotide sequence ID" value="NZ_FTMS01000007.1"/>
</dbReference>
<reference evidence="4 5" key="1">
    <citation type="submission" date="2017-01" db="EMBL/GenBank/DDBJ databases">
        <authorList>
            <person name="Mah S.A."/>
            <person name="Swanson W.J."/>
            <person name="Moy G.W."/>
            <person name="Vacquier V.D."/>
        </authorList>
    </citation>
    <scope>NUCLEOTIDE SEQUENCE [LARGE SCALE GENOMIC DNA]</scope>
    <source>
        <strain evidence="4 5">ASpG1</strain>
    </source>
</reference>
<proteinExistence type="predicted"/>
<dbReference type="Gene3D" id="1.10.357.10">
    <property type="entry name" value="Tetracycline Repressor, domain 2"/>
    <property type="match status" value="1"/>
</dbReference>
<dbReference type="InterPro" id="IPR050109">
    <property type="entry name" value="HTH-type_TetR-like_transc_reg"/>
</dbReference>
<dbReference type="PROSITE" id="PS50977">
    <property type="entry name" value="HTH_TETR_2"/>
    <property type="match status" value="1"/>
</dbReference>
<dbReference type="STRING" id="159291.SAMN05920897_107114"/>
<dbReference type="PANTHER" id="PTHR30055:SF226">
    <property type="entry name" value="HTH-TYPE TRANSCRIPTIONAL REGULATOR PKSA"/>
    <property type="match status" value="1"/>
</dbReference>
<dbReference type="InterPro" id="IPR036271">
    <property type="entry name" value="Tet_transcr_reg_TetR-rel_C_sf"/>
</dbReference>
<evidence type="ECO:0000256" key="2">
    <source>
        <dbReference type="PROSITE-ProRule" id="PRU00335"/>
    </source>
</evidence>
<sequence length="220" mass="24870">MEKDRSKTQHAILSAAIRLFARHGYGRTSLSAIAQAVGIQKPSIYNHYRGKGDILQDIFDFFLSTSQLPSEPEEMLSRRAAHCLHAAPPSTTPATALLTELIEWYLHDTDDPLLSDAWIMLLSEQFLNHQAAQIVLQITEQFVEFFRTTFLWMHSQGMLPDISNPEQLGETFGYAIHGFHIEYILRRHHEMPSGEIRARMRSLAVQFGAGVDLVPDPAVS</sequence>
<dbReference type="Proteomes" id="UP000186400">
    <property type="component" value="Unassembled WGS sequence"/>
</dbReference>
<dbReference type="InterPro" id="IPR001647">
    <property type="entry name" value="HTH_TetR"/>
</dbReference>
<dbReference type="GO" id="GO:0000976">
    <property type="term" value="F:transcription cis-regulatory region binding"/>
    <property type="evidence" value="ECO:0007669"/>
    <property type="project" value="TreeGrafter"/>
</dbReference>
<keyword evidence="1 2" id="KW-0238">DNA-binding</keyword>
<dbReference type="AlphaFoldDB" id="A0A1N6S2S0"/>
<feature type="DNA-binding region" description="H-T-H motif" evidence="2">
    <location>
        <begin position="29"/>
        <end position="48"/>
    </location>
</feature>
<dbReference type="SUPFAM" id="SSF48498">
    <property type="entry name" value="Tetracyclin repressor-like, C-terminal domain"/>
    <property type="match status" value="1"/>
</dbReference>
<dbReference type="OrthoDB" id="9785164at2"/>
<evidence type="ECO:0000313" key="4">
    <source>
        <dbReference type="EMBL" id="SIQ35371.1"/>
    </source>
</evidence>
<evidence type="ECO:0000256" key="1">
    <source>
        <dbReference type="ARBA" id="ARBA00023125"/>
    </source>
</evidence>
<keyword evidence="5" id="KW-1185">Reference proteome</keyword>
<organism evidence="4 5">
    <name type="scientific">Alkalispirochaeta americana</name>
    <dbReference type="NCBI Taxonomy" id="159291"/>
    <lineage>
        <taxon>Bacteria</taxon>
        <taxon>Pseudomonadati</taxon>
        <taxon>Spirochaetota</taxon>
        <taxon>Spirochaetia</taxon>
        <taxon>Spirochaetales</taxon>
        <taxon>Spirochaetaceae</taxon>
        <taxon>Alkalispirochaeta</taxon>
    </lineage>
</organism>
<dbReference type="PANTHER" id="PTHR30055">
    <property type="entry name" value="HTH-TYPE TRANSCRIPTIONAL REGULATOR RUTR"/>
    <property type="match status" value="1"/>
</dbReference>
<gene>
    <name evidence="4" type="ORF">SAMN05920897_107114</name>
</gene>
<evidence type="ECO:0000259" key="3">
    <source>
        <dbReference type="PROSITE" id="PS50977"/>
    </source>
</evidence>
<feature type="domain" description="HTH tetR-type" evidence="3">
    <location>
        <begin position="6"/>
        <end position="66"/>
    </location>
</feature>
<dbReference type="Pfam" id="PF00440">
    <property type="entry name" value="TetR_N"/>
    <property type="match status" value="1"/>
</dbReference>
<dbReference type="SUPFAM" id="SSF46689">
    <property type="entry name" value="Homeodomain-like"/>
    <property type="match status" value="1"/>
</dbReference>
<name>A0A1N6S2S0_9SPIO</name>
<accession>A0A1N6S2S0</accession>